<dbReference type="GO" id="GO:0016491">
    <property type="term" value="F:oxidoreductase activity"/>
    <property type="evidence" value="ECO:0007669"/>
    <property type="project" value="UniProtKB-KW"/>
</dbReference>
<name>A0AAN7TK66_9PEZI</name>
<organism evidence="7 8">
    <name type="scientific">Meristemomyces frigidus</name>
    <dbReference type="NCBI Taxonomy" id="1508187"/>
    <lineage>
        <taxon>Eukaryota</taxon>
        <taxon>Fungi</taxon>
        <taxon>Dikarya</taxon>
        <taxon>Ascomycota</taxon>
        <taxon>Pezizomycotina</taxon>
        <taxon>Dothideomycetes</taxon>
        <taxon>Dothideomycetidae</taxon>
        <taxon>Mycosphaerellales</taxon>
        <taxon>Teratosphaeriaceae</taxon>
        <taxon>Meristemomyces</taxon>
    </lineage>
</organism>
<feature type="domain" description="FAD-binding" evidence="6">
    <location>
        <begin position="9"/>
        <end position="380"/>
    </location>
</feature>
<dbReference type="PRINTS" id="PR00420">
    <property type="entry name" value="RNGMNOXGNASE"/>
</dbReference>
<dbReference type="Pfam" id="PF01494">
    <property type="entry name" value="FAD_binding_3"/>
    <property type="match status" value="1"/>
</dbReference>
<accession>A0AAN7TK66</accession>
<dbReference type="Gene3D" id="3.50.50.60">
    <property type="entry name" value="FAD/NAD(P)-binding domain"/>
    <property type="match status" value="1"/>
</dbReference>
<protein>
    <recommendedName>
        <fullName evidence="6">FAD-binding domain-containing protein</fullName>
    </recommendedName>
</protein>
<dbReference type="PANTHER" id="PTHR46720">
    <property type="entry name" value="HYDROXYLASE, PUTATIVE (AFU_ORTHOLOGUE AFUA_3G01460)-RELATED"/>
    <property type="match status" value="1"/>
</dbReference>
<proteinExistence type="inferred from homology"/>
<comment type="similarity">
    <text evidence="4">Belongs to the asaB hydroxylase/desaturase family.</text>
</comment>
<keyword evidence="1" id="KW-0285">Flavoprotein</keyword>
<dbReference type="NCBIfam" id="NF041278">
    <property type="entry name" value="CmcJ_NvfI_EfuI"/>
    <property type="match status" value="1"/>
</dbReference>
<comment type="caution">
    <text evidence="7">The sequence shown here is derived from an EMBL/GenBank/DDBJ whole genome shotgun (WGS) entry which is preliminary data.</text>
</comment>
<dbReference type="InterPro" id="IPR044053">
    <property type="entry name" value="AsaB-like"/>
</dbReference>
<evidence type="ECO:0000313" key="7">
    <source>
        <dbReference type="EMBL" id="KAK5107687.1"/>
    </source>
</evidence>
<keyword evidence="2" id="KW-0274">FAD</keyword>
<evidence type="ECO:0000313" key="8">
    <source>
        <dbReference type="Proteomes" id="UP001310890"/>
    </source>
</evidence>
<dbReference type="PANTHER" id="PTHR46720:SF3">
    <property type="entry name" value="FAD-BINDING DOMAIN-CONTAINING PROTEIN-RELATED"/>
    <property type="match status" value="1"/>
</dbReference>
<evidence type="ECO:0000256" key="3">
    <source>
        <dbReference type="ARBA" id="ARBA00023002"/>
    </source>
</evidence>
<dbReference type="InterPro" id="IPR002938">
    <property type="entry name" value="FAD-bd"/>
</dbReference>
<dbReference type="SUPFAM" id="SSF51905">
    <property type="entry name" value="FAD/NAD(P)-binding domain"/>
    <property type="match status" value="1"/>
</dbReference>
<dbReference type="GO" id="GO:0044550">
    <property type="term" value="P:secondary metabolite biosynthetic process"/>
    <property type="evidence" value="ECO:0007669"/>
    <property type="project" value="TreeGrafter"/>
</dbReference>
<dbReference type="GO" id="GO:0071949">
    <property type="term" value="F:FAD binding"/>
    <property type="evidence" value="ECO:0007669"/>
    <property type="project" value="InterPro"/>
</dbReference>
<keyword evidence="5" id="KW-1133">Transmembrane helix</keyword>
<feature type="transmembrane region" description="Helical" evidence="5">
    <location>
        <begin position="6"/>
        <end position="27"/>
    </location>
</feature>
<reference evidence="7" key="1">
    <citation type="submission" date="2023-08" db="EMBL/GenBank/DDBJ databases">
        <title>Black Yeasts Isolated from many extreme environments.</title>
        <authorList>
            <person name="Coleine C."/>
            <person name="Stajich J.E."/>
            <person name="Selbmann L."/>
        </authorList>
    </citation>
    <scope>NUCLEOTIDE SEQUENCE</scope>
    <source>
        <strain evidence="7">CCFEE 5401</strain>
    </source>
</reference>
<keyword evidence="5" id="KW-0812">Transmembrane</keyword>
<dbReference type="InterPro" id="IPR051104">
    <property type="entry name" value="FAD_monoxygenase"/>
</dbReference>
<sequence>MERDTIADLHVAIVGAGIGGLALAMALHKKNVRFTLYEEAKQYSAVGAGIGLGPNGLRALDLIEPGCRELYEKACVGNKPEDAQNVFFEGMLLEEGLGKGEKWFGQSSWGHPDFTRKSAHRKELLDIMTSFIPIDNVKFSKSLVNISKQEHKVELTFADGEMASASVLLGSDGVKSIVRAYVLAPSHPHQVAPVYADAYCYRAVIPMSEAEEILGDLTDVAKFYFGDKRSAVTYRISGGEEFNFLLCIADDNGWKSIDAVTEKVTHEVMMSDFENRGIDQRFLRLLAKAPPIRWGLFHHLHTSTYTSERVALLGDSAHASLPFQAAGAAQGVEDALILSNLLATISSTIDKGAPADPYIRAALHAYDSVRRPRAQKQLEQSAELGRMMFFQDPETGSDMYKILPLLQQGRFEWLWFLDMDAEWMMDTTMPANVESYTHFLRRDSLYDEVKPYSLRYTAPDGFPRANILLDRHNISIRDVRTQKQHLSLEENGCFIWDFTTSLGYSKFDDESAIKGVYLPEVSRALCQLLGAAKVQIFEHTVRKRHCDFPISTGEPYDFNQPTSIAHVDTTIQWCHAMAQQLNPEDTNITKGRIQCINVWKPLRGPVEDWPLALCEPSTIQAASDLEPCDLVYPDYVVENRQVYHSPEQKWFYLGEQREDEAWVFLQTDTERTAWTVAHTSFPMPNAPSGVLPRESIEARALVYYYNSNGAST</sequence>
<keyword evidence="5" id="KW-0472">Membrane</keyword>
<evidence type="ECO:0000256" key="4">
    <source>
        <dbReference type="ARBA" id="ARBA00023604"/>
    </source>
</evidence>
<gene>
    <name evidence="7" type="ORF">LTR62_000922</name>
</gene>
<dbReference type="InterPro" id="IPR036188">
    <property type="entry name" value="FAD/NAD-bd_sf"/>
</dbReference>
<dbReference type="Proteomes" id="UP001310890">
    <property type="component" value="Unassembled WGS sequence"/>
</dbReference>
<evidence type="ECO:0000256" key="5">
    <source>
        <dbReference type="SAM" id="Phobius"/>
    </source>
</evidence>
<keyword evidence="3" id="KW-0560">Oxidoreductase</keyword>
<evidence type="ECO:0000256" key="2">
    <source>
        <dbReference type="ARBA" id="ARBA00022827"/>
    </source>
</evidence>
<evidence type="ECO:0000259" key="6">
    <source>
        <dbReference type="Pfam" id="PF01494"/>
    </source>
</evidence>
<dbReference type="AlphaFoldDB" id="A0AAN7TK66"/>
<dbReference type="EMBL" id="JAVRRL010000111">
    <property type="protein sequence ID" value="KAK5107687.1"/>
    <property type="molecule type" value="Genomic_DNA"/>
</dbReference>
<evidence type="ECO:0000256" key="1">
    <source>
        <dbReference type="ARBA" id="ARBA00022630"/>
    </source>
</evidence>